<comment type="caution">
    <text evidence="2">The sequence shown here is derived from an EMBL/GenBank/DDBJ whole genome shotgun (WGS) entry which is preliminary data.</text>
</comment>
<dbReference type="AlphaFoldDB" id="A0A2X0JGP1"/>
<feature type="region of interest" description="Disordered" evidence="1">
    <location>
        <begin position="40"/>
        <end position="91"/>
    </location>
</feature>
<sequence length="91" mass="10084">MNRKYRIAAQRRAAHHRAQRRAVLRDPELLGLLRAAAAIARPRPEPDPSGRRMLRSAHRGAQAPLRTTEPTPGSGCRAAEPMAAQPHAVRR</sequence>
<evidence type="ECO:0000313" key="2">
    <source>
        <dbReference type="EMBL" id="RAG86828.1"/>
    </source>
</evidence>
<reference evidence="2 3" key="1">
    <citation type="submission" date="2018-06" db="EMBL/GenBank/DDBJ databases">
        <title>Streptacidiphilus pinicola sp. nov., isolated from pine grove soil.</title>
        <authorList>
            <person name="Roh S.G."/>
            <person name="Park S."/>
            <person name="Kim M.-K."/>
            <person name="Yun B.-R."/>
            <person name="Park J."/>
            <person name="Kim M.J."/>
            <person name="Kim Y.S."/>
            <person name="Kim S.B."/>
        </authorList>
    </citation>
    <scope>NUCLEOTIDE SEQUENCE [LARGE SCALE GENOMIC DNA]</scope>
    <source>
        <strain evidence="2 3">MMS16-CNU450</strain>
    </source>
</reference>
<name>A0A2X0JGP1_9ACTN</name>
<gene>
    <name evidence="2" type="ORF">DN069_04655</name>
</gene>
<keyword evidence="3" id="KW-1185">Reference proteome</keyword>
<dbReference type="EMBL" id="QKYN01000020">
    <property type="protein sequence ID" value="RAG86828.1"/>
    <property type="molecule type" value="Genomic_DNA"/>
</dbReference>
<accession>A0A2X0JGP1</accession>
<evidence type="ECO:0000256" key="1">
    <source>
        <dbReference type="SAM" id="MobiDB-lite"/>
    </source>
</evidence>
<organism evidence="2 3">
    <name type="scientific">Streptacidiphilus pinicola</name>
    <dbReference type="NCBI Taxonomy" id="2219663"/>
    <lineage>
        <taxon>Bacteria</taxon>
        <taxon>Bacillati</taxon>
        <taxon>Actinomycetota</taxon>
        <taxon>Actinomycetes</taxon>
        <taxon>Kitasatosporales</taxon>
        <taxon>Streptomycetaceae</taxon>
        <taxon>Streptacidiphilus</taxon>
    </lineage>
</organism>
<protein>
    <submittedName>
        <fullName evidence="2">Uncharacterized protein</fullName>
    </submittedName>
</protein>
<proteinExistence type="predicted"/>
<evidence type="ECO:0000313" key="3">
    <source>
        <dbReference type="Proteomes" id="UP000248889"/>
    </source>
</evidence>
<dbReference type="Proteomes" id="UP000248889">
    <property type="component" value="Unassembled WGS sequence"/>
</dbReference>